<accession>A0A3B1CM95</accession>
<dbReference type="InterPro" id="IPR052707">
    <property type="entry name" value="OsmC_Ohr_Peroxiredoxin"/>
</dbReference>
<dbReference type="SUPFAM" id="SSF82784">
    <property type="entry name" value="OsmC-like"/>
    <property type="match status" value="1"/>
</dbReference>
<proteinExistence type="predicted"/>
<dbReference type="InterPro" id="IPR036102">
    <property type="entry name" value="OsmC/Ohrsf"/>
</dbReference>
<dbReference type="EMBL" id="UOGD01000311">
    <property type="protein sequence ID" value="VAX25833.1"/>
    <property type="molecule type" value="Genomic_DNA"/>
</dbReference>
<dbReference type="GO" id="GO:0006979">
    <property type="term" value="P:response to oxidative stress"/>
    <property type="evidence" value="ECO:0007669"/>
    <property type="project" value="InterPro"/>
</dbReference>
<reference evidence="1" key="1">
    <citation type="submission" date="2018-06" db="EMBL/GenBank/DDBJ databases">
        <authorList>
            <person name="Zhirakovskaya E."/>
        </authorList>
    </citation>
    <scope>NUCLEOTIDE SEQUENCE</scope>
</reference>
<organism evidence="1">
    <name type="scientific">hydrothermal vent metagenome</name>
    <dbReference type="NCBI Taxonomy" id="652676"/>
    <lineage>
        <taxon>unclassified sequences</taxon>
        <taxon>metagenomes</taxon>
        <taxon>ecological metagenomes</taxon>
    </lineage>
</organism>
<dbReference type="PANTHER" id="PTHR42830:SF1">
    <property type="entry name" value="OSMOTICALLY INDUCIBLE FAMILY PROTEIN"/>
    <property type="match status" value="1"/>
</dbReference>
<dbReference type="InterPro" id="IPR003718">
    <property type="entry name" value="OsmC/Ohr_fam"/>
</dbReference>
<keyword evidence="1" id="KW-0575">Peroxidase</keyword>
<dbReference type="NCBIfam" id="TIGR03562">
    <property type="entry name" value="osmo_induc_OsmC"/>
    <property type="match status" value="1"/>
</dbReference>
<protein>
    <submittedName>
        <fullName evidence="1">Peroxiredoxin OsmC</fullName>
        <ecNumber evidence="1">1.11.1.15</ecNumber>
    </submittedName>
</protein>
<dbReference type="Pfam" id="PF02566">
    <property type="entry name" value="OsmC"/>
    <property type="match status" value="1"/>
</dbReference>
<dbReference type="PANTHER" id="PTHR42830">
    <property type="entry name" value="OSMOTICALLY INDUCIBLE FAMILY PROTEIN"/>
    <property type="match status" value="1"/>
</dbReference>
<dbReference type="EC" id="1.11.1.15" evidence="1"/>
<dbReference type="InterPro" id="IPR019904">
    <property type="entry name" value="Peroxiredoxin_OsmC"/>
</dbReference>
<sequence>MGKHYAKAKWEGSLKEGKGLLNFTGYEGPFNFRSRFEDGPETSPEELVGAAHAGCYSMFLSALIGGKDLTPTSIETKATVVLGDDNGPKVTSITLNCEAVVPGLTEEDFQELAADAKAKCPISRLLTGTEVILEAKLLS</sequence>
<keyword evidence="1" id="KW-0560">Oxidoreductase</keyword>
<gene>
    <name evidence="1" type="ORF">MNBD_IGNAVI01-1570</name>
</gene>
<name>A0A3B1CM95_9ZZZZ</name>
<dbReference type="Gene3D" id="3.30.300.20">
    <property type="match status" value="1"/>
</dbReference>
<dbReference type="GO" id="GO:0004601">
    <property type="term" value="F:peroxidase activity"/>
    <property type="evidence" value="ECO:0007669"/>
    <property type="project" value="UniProtKB-KW"/>
</dbReference>
<dbReference type="InterPro" id="IPR015946">
    <property type="entry name" value="KH_dom-like_a/b"/>
</dbReference>
<evidence type="ECO:0000313" key="1">
    <source>
        <dbReference type="EMBL" id="VAX25833.1"/>
    </source>
</evidence>
<dbReference type="AlphaFoldDB" id="A0A3B1CM95"/>